<keyword evidence="2" id="KW-1185">Reference proteome</keyword>
<reference evidence="1 2" key="1">
    <citation type="journal article" date="2022" name="DNA Res.">
        <title>Chromosomal-level genome assembly of the orchid tree Bauhinia variegata (Leguminosae; Cercidoideae) supports the allotetraploid origin hypothesis of Bauhinia.</title>
        <authorList>
            <person name="Zhong Y."/>
            <person name="Chen Y."/>
            <person name="Zheng D."/>
            <person name="Pang J."/>
            <person name="Liu Y."/>
            <person name="Luo S."/>
            <person name="Meng S."/>
            <person name="Qian L."/>
            <person name="Wei D."/>
            <person name="Dai S."/>
            <person name="Zhou R."/>
        </authorList>
    </citation>
    <scope>NUCLEOTIDE SEQUENCE [LARGE SCALE GENOMIC DNA]</scope>
    <source>
        <strain evidence="1">BV-YZ2020</strain>
    </source>
</reference>
<sequence>MVSSEESSDQHVSSDKLHHRVSSPSGITVSQEITDNTINLSKTEETKNIPLVTAEKDAKNSDVTTSVLHSGQEGTTCSLALEKPLQSLNTVPRTLQSSQESPSIIREMVSEDGYNWRKYGQKLFKGNEFIKNYYKCTHPNCLAKKQIKQSHSGQVTDTICIGQHNHPRPQLNTQPAVDVVAPVVKKRPDKPSLANVDDEASTEHRCVPQQTKPLDSLPISAVSSCKKVEGVLLQSASVEEEVHNSGDPESKRLKKDNCGADVTRIEKSTSESRAVVQTSSDVDFINDGYRWRKYGQKLVKGNPNPRSYYRCSNPGCPVKKHVERASHDPKVVITTYEGKHDHDMPLGRTVTQNTEEDTRKTANNSKSGSKSGGTSGLNNQLNGKNHPNEDHGSKSKSKLNKRSRPDSEAEPVRN</sequence>
<name>A0ACB9LG84_BAUVA</name>
<gene>
    <name evidence="1" type="ORF">L6164_031557</name>
</gene>
<evidence type="ECO:0000313" key="1">
    <source>
        <dbReference type="EMBL" id="KAI4308483.1"/>
    </source>
</evidence>
<protein>
    <submittedName>
        <fullName evidence="1">Uncharacterized protein</fullName>
    </submittedName>
</protein>
<organism evidence="1 2">
    <name type="scientific">Bauhinia variegata</name>
    <name type="common">Purple orchid tree</name>
    <name type="synonym">Phanera variegata</name>
    <dbReference type="NCBI Taxonomy" id="167791"/>
    <lineage>
        <taxon>Eukaryota</taxon>
        <taxon>Viridiplantae</taxon>
        <taxon>Streptophyta</taxon>
        <taxon>Embryophyta</taxon>
        <taxon>Tracheophyta</taxon>
        <taxon>Spermatophyta</taxon>
        <taxon>Magnoliopsida</taxon>
        <taxon>eudicotyledons</taxon>
        <taxon>Gunneridae</taxon>
        <taxon>Pentapetalae</taxon>
        <taxon>rosids</taxon>
        <taxon>fabids</taxon>
        <taxon>Fabales</taxon>
        <taxon>Fabaceae</taxon>
        <taxon>Cercidoideae</taxon>
        <taxon>Cercideae</taxon>
        <taxon>Bauhiniinae</taxon>
        <taxon>Bauhinia</taxon>
    </lineage>
</organism>
<proteinExistence type="predicted"/>
<comment type="caution">
    <text evidence="1">The sequence shown here is derived from an EMBL/GenBank/DDBJ whole genome shotgun (WGS) entry which is preliminary data.</text>
</comment>
<dbReference type="EMBL" id="CM039437">
    <property type="protein sequence ID" value="KAI4308483.1"/>
    <property type="molecule type" value="Genomic_DNA"/>
</dbReference>
<evidence type="ECO:0000313" key="2">
    <source>
        <dbReference type="Proteomes" id="UP000828941"/>
    </source>
</evidence>
<accession>A0ACB9LG84</accession>
<dbReference type="Proteomes" id="UP000828941">
    <property type="component" value="Chromosome 12"/>
</dbReference>